<dbReference type="PANTHER" id="PTHR30055">
    <property type="entry name" value="HTH-TYPE TRANSCRIPTIONAL REGULATOR RUTR"/>
    <property type="match status" value="1"/>
</dbReference>
<dbReference type="RefSeq" id="WP_012805810.1">
    <property type="nucleotide sequence ID" value="NC_013174.1"/>
</dbReference>
<evidence type="ECO:0000256" key="1">
    <source>
        <dbReference type="ARBA" id="ARBA00023125"/>
    </source>
</evidence>
<dbReference type="EMBL" id="CP001706">
    <property type="protein sequence ID" value="ACV07705.1"/>
    <property type="molecule type" value="Genomic_DNA"/>
</dbReference>
<dbReference type="STRING" id="471856.Jden_0026"/>
<evidence type="ECO:0000256" key="2">
    <source>
        <dbReference type="PROSITE-ProRule" id="PRU00335"/>
    </source>
</evidence>
<dbReference type="eggNOG" id="COG1309">
    <property type="taxonomic scope" value="Bacteria"/>
</dbReference>
<protein>
    <submittedName>
        <fullName evidence="4">Transcriptional regulator, TetR family</fullName>
    </submittedName>
</protein>
<dbReference type="PRINTS" id="PR00455">
    <property type="entry name" value="HTHTETR"/>
</dbReference>
<gene>
    <name evidence="4" type="ordered locus">Jden_0026</name>
</gene>
<dbReference type="Gene3D" id="1.10.357.10">
    <property type="entry name" value="Tetracycline Repressor, domain 2"/>
    <property type="match status" value="1"/>
</dbReference>
<dbReference type="InterPro" id="IPR009057">
    <property type="entry name" value="Homeodomain-like_sf"/>
</dbReference>
<keyword evidence="1 2" id="KW-0238">DNA-binding</keyword>
<evidence type="ECO:0000259" key="3">
    <source>
        <dbReference type="PROSITE" id="PS50977"/>
    </source>
</evidence>
<dbReference type="GO" id="GO:0000976">
    <property type="term" value="F:transcription cis-regulatory region binding"/>
    <property type="evidence" value="ECO:0007669"/>
    <property type="project" value="TreeGrafter"/>
</dbReference>
<dbReference type="SUPFAM" id="SSF46689">
    <property type="entry name" value="Homeodomain-like"/>
    <property type="match status" value="1"/>
</dbReference>
<organism evidence="4 5">
    <name type="scientific">Jonesia denitrificans (strain ATCC 14870 / DSM 20603 / BCRC 15368 / CIP 55.134 / JCM 11481 / NBRC 15587 / NCTC 10816 / Prevot 55134)</name>
    <name type="common">Listeria denitrificans</name>
    <dbReference type="NCBI Taxonomy" id="471856"/>
    <lineage>
        <taxon>Bacteria</taxon>
        <taxon>Bacillati</taxon>
        <taxon>Actinomycetota</taxon>
        <taxon>Actinomycetes</taxon>
        <taxon>Micrococcales</taxon>
        <taxon>Jonesiaceae</taxon>
        <taxon>Jonesia</taxon>
    </lineage>
</organism>
<reference evidence="4 5" key="1">
    <citation type="journal article" date="2009" name="Stand. Genomic Sci.">
        <title>Complete genome sequence of Jonesia denitrificans type strain (Prevot 55134).</title>
        <authorList>
            <person name="Pukall R."/>
            <person name="Gehrich-Schroter G."/>
            <person name="Lapidus A."/>
            <person name="Nolan M."/>
            <person name="Glavina Del Rio T."/>
            <person name="Lucas S."/>
            <person name="Chen F."/>
            <person name="Tice H."/>
            <person name="Pitluck S."/>
            <person name="Cheng J.F."/>
            <person name="Copeland A."/>
            <person name="Saunders E."/>
            <person name="Brettin T."/>
            <person name="Detter J.C."/>
            <person name="Bruce D."/>
            <person name="Goodwin L."/>
            <person name="Pati A."/>
            <person name="Ivanova N."/>
            <person name="Mavromatis K."/>
            <person name="Ovchinnikova G."/>
            <person name="Chen A."/>
            <person name="Palaniappan K."/>
            <person name="Land M."/>
            <person name="Hauser L."/>
            <person name="Chang Y.J."/>
            <person name="Jeffries C.D."/>
            <person name="Chain P."/>
            <person name="Goker M."/>
            <person name="Bristow J."/>
            <person name="Eisen J.A."/>
            <person name="Markowitz V."/>
            <person name="Hugenholtz P."/>
            <person name="Kyrpides N.C."/>
            <person name="Klenk H.P."/>
            <person name="Han C."/>
        </authorList>
    </citation>
    <scope>NUCLEOTIDE SEQUENCE [LARGE SCALE GENOMIC DNA]</scope>
    <source>
        <strain evidence="5">ATCC 14870 / DSM 20603 / BCRC 15368 / CIP 55.134 / JCM 11481 / NBRC 15587 / NCTC 10816 / Prevot 55134</strain>
    </source>
</reference>
<dbReference type="GO" id="GO:0003700">
    <property type="term" value="F:DNA-binding transcription factor activity"/>
    <property type="evidence" value="ECO:0007669"/>
    <property type="project" value="TreeGrafter"/>
</dbReference>
<feature type="DNA-binding region" description="H-T-H motif" evidence="2">
    <location>
        <begin position="37"/>
        <end position="56"/>
    </location>
</feature>
<keyword evidence="5" id="KW-1185">Reference proteome</keyword>
<dbReference type="InterPro" id="IPR050109">
    <property type="entry name" value="HTH-type_TetR-like_transc_reg"/>
</dbReference>
<dbReference type="PANTHER" id="PTHR30055:SF226">
    <property type="entry name" value="HTH-TYPE TRANSCRIPTIONAL REGULATOR PKSA"/>
    <property type="match status" value="1"/>
</dbReference>
<sequence>MPKISAPTVAEHRANRHAALVRAGEEVLREEGLAGVTPGRVVARAGLSRSSFYDYFATKDDLLIAIARHAIEQWNSEIDAALAEVDAGLPALRQFIESTMRMTADGRHDIANAVREANLSPSSMDDLMAFHDKLIGPVVSILSELGVPSPQVKAMYVQGLLNSGVQMVSHGCDPNGVADEVFQIVTKGVVQEDS</sequence>
<proteinExistence type="predicted"/>
<dbReference type="HOGENOM" id="CLU_083240_1_0_11"/>
<dbReference type="Proteomes" id="UP000000628">
    <property type="component" value="Chromosome"/>
</dbReference>
<dbReference type="KEGG" id="jde:Jden_0026"/>
<feature type="domain" description="HTH tetR-type" evidence="3">
    <location>
        <begin position="14"/>
        <end position="74"/>
    </location>
</feature>
<name>C7R4T2_JONDD</name>
<evidence type="ECO:0000313" key="4">
    <source>
        <dbReference type="EMBL" id="ACV07705.1"/>
    </source>
</evidence>
<evidence type="ECO:0000313" key="5">
    <source>
        <dbReference type="Proteomes" id="UP000000628"/>
    </source>
</evidence>
<dbReference type="Pfam" id="PF00440">
    <property type="entry name" value="TetR_N"/>
    <property type="match status" value="1"/>
</dbReference>
<dbReference type="AlphaFoldDB" id="C7R4T2"/>
<dbReference type="InterPro" id="IPR001647">
    <property type="entry name" value="HTH_TetR"/>
</dbReference>
<accession>C7R4T2</accession>
<dbReference type="OrthoDB" id="9805134at2"/>
<dbReference type="PROSITE" id="PS50977">
    <property type="entry name" value="HTH_TETR_2"/>
    <property type="match status" value="1"/>
</dbReference>